<reference evidence="4 5" key="1">
    <citation type="journal article" date="2019" name="Int. J. Syst. Evol. Microbiol.">
        <title>The Global Catalogue of Microorganisms (GCM) 10K type strain sequencing project: providing services to taxonomists for standard genome sequencing and annotation.</title>
        <authorList>
            <consortium name="The Broad Institute Genomics Platform"/>
            <consortium name="The Broad Institute Genome Sequencing Center for Infectious Disease"/>
            <person name="Wu L."/>
            <person name="Ma J."/>
        </authorList>
    </citation>
    <scope>NUCLEOTIDE SEQUENCE [LARGE SCALE GENOMIC DNA]</scope>
    <source>
        <strain evidence="4 5">JCM 14919</strain>
    </source>
</reference>
<organism evidence="4 5">
    <name type="scientific">Leucobacter alluvii</name>
    <dbReference type="NCBI Taxonomy" id="340321"/>
    <lineage>
        <taxon>Bacteria</taxon>
        <taxon>Bacillati</taxon>
        <taxon>Actinomycetota</taxon>
        <taxon>Actinomycetes</taxon>
        <taxon>Micrococcales</taxon>
        <taxon>Microbacteriaceae</taxon>
        <taxon>Leucobacter</taxon>
    </lineage>
</organism>
<dbReference type="InterPro" id="IPR009057">
    <property type="entry name" value="Homeodomain-like_sf"/>
</dbReference>
<dbReference type="InterPro" id="IPR029062">
    <property type="entry name" value="Class_I_gatase-like"/>
</dbReference>
<sequence length="316" mass="34090">MRIAIYAFPGVTMFHLAVPQMVFDEVRRLGLADWRTELFSDTAGAIRTAEGLTLSGVHGADRADEADLIVVPSWYEDGRSPDSGLLDLLRLGHARGATIAGLCLGAIPVADAGILAGRRAVTHWQAFGAVSERHPDIDLDETVLYVDHGDVLTAAGTASGLDACLHIVRGRLGADAANRVARSLVVAPHRDGGQAQYIDRPLPAASAGDPFSDVLDWSLAHLDQPLSVDRLAHRAHMSRRTFVRAFHAATGSTPAAWVRARRLDESRRLLETTQWSVEHIAEACGFGSPVTFRQGFAAAYGVAPSRYRKTFEAVRA</sequence>
<proteinExistence type="predicted"/>
<evidence type="ECO:0000313" key="4">
    <source>
        <dbReference type="EMBL" id="GAA2186423.1"/>
    </source>
</evidence>
<feature type="domain" description="HTH araC/xylS-type" evidence="3">
    <location>
        <begin position="212"/>
        <end position="310"/>
    </location>
</feature>
<accession>A0ABN3B538</accession>
<dbReference type="PANTHER" id="PTHR43130:SF3">
    <property type="entry name" value="HTH-TYPE TRANSCRIPTIONAL REGULATOR RV1931C"/>
    <property type="match status" value="1"/>
</dbReference>
<name>A0ABN3B538_9MICO</name>
<evidence type="ECO:0000313" key="5">
    <source>
        <dbReference type="Proteomes" id="UP001501084"/>
    </source>
</evidence>
<dbReference type="InterPro" id="IPR018060">
    <property type="entry name" value="HTH_AraC"/>
</dbReference>
<keyword evidence="1" id="KW-0805">Transcription regulation</keyword>
<dbReference type="CDD" id="cd03137">
    <property type="entry name" value="GATase1_AraC_1"/>
    <property type="match status" value="1"/>
</dbReference>
<dbReference type="Gene3D" id="3.40.50.880">
    <property type="match status" value="1"/>
</dbReference>
<dbReference type="Gene3D" id="1.10.10.60">
    <property type="entry name" value="Homeodomain-like"/>
    <property type="match status" value="1"/>
</dbReference>
<dbReference type="SUPFAM" id="SSF46689">
    <property type="entry name" value="Homeodomain-like"/>
    <property type="match status" value="2"/>
</dbReference>
<dbReference type="PROSITE" id="PS01124">
    <property type="entry name" value="HTH_ARAC_FAMILY_2"/>
    <property type="match status" value="1"/>
</dbReference>
<dbReference type="Proteomes" id="UP001501084">
    <property type="component" value="Unassembled WGS sequence"/>
</dbReference>
<dbReference type="EMBL" id="BAAAOP010000004">
    <property type="protein sequence ID" value="GAA2186423.1"/>
    <property type="molecule type" value="Genomic_DNA"/>
</dbReference>
<dbReference type="RefSeq" id="WP_346057407.1">
    <property type="nucleotide sequence ID" value="NZ_BAAAOP010000004.1"/>
</dbReference>
<keyword evidence="2" id="KW-0804">Transcription</keyword>
<dbReference type="Pfam" id="PF12833">
    <property type="entry name" value="HTH_18"/>
    <property type="match status" value="1"/>
</dbReference>
<protein>
    <submittedName>
        <fullName evidence="4">Helix-turn-helix domain-containing protein</fullName>
    </submittedName>
</protein>
<keyword evidence="5" id="KW-1185">Reference proteome</keyword>
<comment type="caution">
    <text evidence="4">The sequence shown here is derived from an EMBL/GenBank/DDBJ whole genome shotgun (WGS) entry which is preliminary data.</text>
</comment>
<dbReference type="SUPFAM" id="SSF52317">
    <property type="entry name" value="Class I glutamine amidotransferase-like"/>
    <property type="match status" value="1"/>
</dbReference>
<dbReference type="Pfam" id="PF01965">
    <property type="entry name" value="DJ-1_PfpI"/>
    <property type="match status" value="1"/>
</dbReference>
<evidence type="ECO:0000256" key="2">
    <source>
        <dbReference type="ARBA" id="ARBA00023163"/>
    </source>
</evidence>
<dbReference type="InterPro" id="IPR052158">
    <property type="entry name" value="INH-QAR"/>
</dbReference>
<evidence type="ECO:0000259" key="3">
    <source>
        <dbReference type="PROSITE" id="PS01124"/>
    </source>
</evidence>
<gene>
    <name evidence="4" type="ORF">GCM10009786_07080</name>
</gene>
<dbReference type="InterPro" id="IPR002818">
    <property type="entry name" value="DJ-1/PfpI"/>
</dbReference>
<dbReference type="SMART" id="SM00342">
    <property type="entry name" value="HTH_ARAC"/>
    <property type="match status" value="1"/>
</dbReference>
<evidence type="ECO:0000256" key="1">
    <source>
        <dbReference type="ARBA" id="ARBA00023015"/>
    </source>
</evidence>
<dbReference type="PANTHER" id="PTHR43130">
    <property type="entry name" value="ARAC-FAMILY TRANSCRIPTIONAL REGULATOR"/>
    <property type="match status" value="1"/>
</dbReference>